<proteinExistence type="predicted"/>
<dbReference type="InterPro" id="IPR010235">
    <property type="entry name" value="HepT"/>
</dbReference>
<dbReference type="Pfam" id="PF08780">
    <property type="entry name" value="NTase_sub_bind"/>
    <property type="match status" value="1"/>
</dbReference>
<dbReference type="NCBIfam" id="TIGR01987">
    <property type="entry name" value="HI0074"/>
    <property type="match status" value="1"/>
</dbReference>
<organism evidence="1 2">
    <name type="scientific">Enterocloster hominis</name>
    <name type="common">ex Liu et al. 2021</name>
    <dbReference type="NCBI Taxonomy" id="2763663"/>
    <lineage>
        <taxon>Bacteria</taxon>
        <taxon>Bacillati</taxon>
        <taxon>Bacillota</taxon>
        <taxon>Clostridia</taxon>
        <taxon>Lachnospirales</taxon>
        <taxon>Lachnospiraceae</taxon>
        <taxon>Enterocloster</taxon>
    </lineage>
</organism>
<sequence length="134" mass="15653">MKKFDHFKSNLNVLALADQEDLTNEFIIGGIIDKFFIQFELGWKVLKELLSYEGQGISASGSPKMILKTAFTIYDFIDENVWLEMLRARNDMTHIYDALAARRLVDAVLQRYIPEFQKMKEGIESFYKDEIDNM</sequence>
<dbReference type="Proteomes" id="UP000647491">
    <property type="component" value="Unassembled WGS sequence"/>
</dbReference>
<dbReference type="RefSeq" id="WP_262426754.1">
    <property type="nucleotide sequence ID" value="NZ_JACRTJ010000005.1"/>
</dbReference>
<gene>
    <name evidence="1" type="ORF">H8708_01680</name>
</gene>
<reference evidence="1 2" key="1">
    <citation type="submission" date="2020-08" db="EMBL/GenBank/DDBJ databases">
        <title>Genome public.</title>
        <authorList>
            <person name="Liu C."/>
            <person name="Sun Q."/>
        </authorList>
    </citation>
    <scope>NUCLEOTIDE SEQUENCE [LARGE SCALE GENOMIC DNA]</scope>
    <source>
        <strain evidence="1 2">BX10</strain>
    </source>
</reference>
<evidence type="ECO:0000313" key="1">
    <source>
        <dbReference type="EMBL" id="MBC8597946.1"/>
    </source>
</evidence>
<comment type="caution">
    <text evidence="1">The sequence shown here is derived from an EMBL/GenBank/DDBJ whole genome shotgun (WGS) entry which is preliminary data.</text>
</comment>
<protein>
    <submittedName>
        <fullName evidence="1">Nucleotidyltransferase substrate binding protein</fullName>
    </submittedName>
</protein>
<dbReference type="Gene3D" id="1.20.120.330">
    <property type="entry name" value="Nucleotidyltransferases domain 2"/>
    <property type="match status" value="1"/>
</dbReference>
<accession>A0ABR7NPA1</accession>
<evidence type="ECO:0000313" key="2">
    <source>
        <dbReference type="Proteomes" id="UP000647491"/>
    </source>
</evidence>
<dbReference type="SUPFAM" id="SSF81593">
    <property type="entry name" value="Nucleotidyltransferase substrate binding subunit/domain"/>
    <property type="match status" value="1"/>
</dbReference>
<dbReference type="EMBL" id="JACRTJ010000005">
    <property type="protein sequence ID" value="MBC8597946.1"/>
    <property type="molecule type" value="Genomic_DNA"/>
</dbReference>
<keyword evidence="2" id="KW-1185">Reference proteome</keyword>
<name>A0ABR7NPA1_9FIRM</name>